<feature type="signal peptide" evidence="1">
    <location>
        <begin position="1"/>
        <end position="16"/>
    </location>
</feature>
<protein>
    <submittedName>
        <fullName evidence="2">DUF1036 domain-containing protein</fullName>
    </submittedName>
</protein>
<comment type="caution">
    <text evidence="2">The sequence shown here is derived from an EMBL/GenBank/DDBJ whole genome shotgun (WGS) entry which is preliminary data.</text>
</comment>
<dbReference type="EMBL" id="JAQZSM010000011">
    <property type="protein sequence ID" value="MDD7971936.1"/>
    <property type="molecule type" value="Genomic_DNA"/>
</dbReference>
<feature type="chain" id="PRO_5045958120" evidence="1">
    <location>
        <begin position="17"/>
        <end position="136"/>
    </location>
</feature>
<keyword evidence="1" id="KW-0732">Signal</keyword>
<keyword evidence="3" id="KW-1185">Reference proteome</keyword>
<dbReference type="Pfam" id="PF06282">
    <property type="entry name" value="DUF1036"/>
    <property type="match status" value="1"/>
</dbReference>
<accession>A0ABT5T9Z7</accession>
<proteinExistence type="predicted"/>
<dbReference type="InterPro" id="IPR009380">
    <property type="entry name" value="DUF1036"/>
</dbReference>
<organism evidence="2 3">
    <name type="scientific">Roseinatronobacter alkalisoli</name>
    <dbReference type="NCBI Taxonomy" id="3028235"/>
    <lineage>
        <taxon>Bacteria</taxon>
        <taxon>Pseudomonadati</taxon>
        <taxon>Pseudomonadota</taxon>
        <taxon>Alphaproteobacteria</taxon>
        <taxon>Rhodobacterales</taxon>
        <taxon>Paracoccaceae</taxon>
        <taxon>Roseinatronobacter</taxon>
    </lineage>
</organism>
<evidence type="ECO:0000256" key="1">
    <source>
        <dbReference type="SAM" id="SignalP"/>
    </source>
</evidence>
<sequence>MLLGLCLLASAGAAQADFIVCNDSFDVLNLALARDPGTGFVSEGWWSVAPGRCAALLRGDIDSRYLYLHAIDVFSQPVLEGQVTFCVGEQGFRIPGAQDCWQRGHIAARFAEIDTGQSRQWITFLNAEGQIDSTPE</sequence>
<dbReference type="Proteomes" id="UP001431784">
    <property type="component" value="Unassembled WGS sequence"/>
</dbReference>
<evidence type="ECO:0000313" key="2">
    <source>
        <dbReference type="EMBL" id="MDD7971936.1"/>
    </source>
</evidence>
<evidence type="ECO:0000313" key="3">
    <source>
        <dbReference type="Proteomes" id="UP001431784"/>
    </source>
</evidence>
<dbReference type="RefSeq" id="WP_274352616.1">
    <property type="nucleotide sequence ID" value="NZ_JAQZSM010000011.1"/>
</dbReference>
<gene>
    <name evidence="2" type="ORF">PUT78_12575</name>
</gene>
<reference evidence="2" key="1">
    <citation type="submission" date="2023-02" db="EMBL/GenBank/DDBJ databases">
        <title>Description of Roseinatronobacter alkalisoli sp. nov., an alkaliphilic bacerium isolated from soda soil.</title>
        <authorList>
            <person name="Wei W."/>
        </authorList>
    </citation>
    <scope>NUCLEOTIDE SEQUENCE</scope>
    <source>
        <strain evidence="2">HJB301</strain>
    </source>
</reference>
<name>A0ABT5T9Z7_9RHOB</name>